<keyword evidence="2" id="KW-1185">Reference proteome</keyword>
<protein>
    <submittedName>
        <fullName evidence="1">Uncharacterized protein</fullName>
    </submittedName>
</protein>
<reference evidence="1 2" key="1">
    <citation type="submission" date="2016-03" db="EMBL/GenBank/DDBJ databases">
        <title>Choanephora cucurbitarum.</title>
        <authorList>
            <person name="Min B."/>
            <person name="Park H."/>
            <person name="Park J.-H."/>
            <person name="Shin H.-D."/>
            <person name="Choi I.-G."/>
        </authorList>
    </citation>
    <scope>NUCLEOTIDE SEQUENCE [LARGE SCALE GENOMIC DNA]</scope>
    <source>
        <strain evidence="1 2">KUS-F28377</strain>
    </source>
</reference>
<dbReference type="EMBL" id="LUGH01002491">
    <property type="protein sequence ID" value="OBZ80165.1"/>
    <property type="molecule type" value="Genomic_DNA"/>
</dbReference>
<comment type="caution">
    <text evidence="1">The sequence shown here is derived from an EMBL/GenBank/DDBJ whole genome shotgun (WGS) entry which is preliminary data.</text>
</comment>
<evidence type="ECO:0000313" key="1">
    <source>
        <dbReference type="EMBL" id="OBZ80165.1"/>
    </source>
</evidence>
<dbReference type="STRING" id="101091.A0A1C7MTF9"/>
<dbReference type="AlphaFoldDB" id="A0A1C7MTF9"/>
<sequence>DPDGKFTSILQNIFAELINEQYFITVVRHIPSPDVFRRTIKRDTKSIVKHDICVNGCFMYPVDEFNCKTCPNEECGQVRYCNEAEVQAAIEDVDKEDDMPLPELVPTRQMAYISLGSALTEIYVDEDRSEIMIEGPSLTEVQERVVSHYRDVFSGSVYKQLLLSGNIKANTICVIVFVDGYQLKNMQKAHQVMINCLILNVHREHRTKEENMIQIGVVPGKPYDLNSYLGPLIKEVNDMYSRGIVIQKDGVEKYRGNVAIVGITGDIPGISELMVFAGHTSTFGCRVCLSEGYSPVPVSSHGKYFPDLGPIRTAESFINGDPNY</sequence>
<feature type="non-terminal residue" evidence="1">
    <location>
        <position position="324"/>
    </location>
</feature>
<dbReference type="OrthoDB" id="2289822at2759"/>
<organism evidence="1 2">
    <name type="scientific">Choanephora cucurbitarum</name>
    <dbReference type="NCBI Taxonomy" id="101091"/>
    <lineage>
        <taxon>Eukaryota</taxon>
        <taxon>Fungi</taxon>
        <taxon>Fungi incertae sedis</taxon>
        <taxon>Mucoromycota</taxon>
        <taxon>Mucoromycotina</taxon>
        <taxon>Mucoromycetes</taxon>
        <taxon>Mucorales</taxon>
        <taxon>Mucorineae</taxon>
        <taxon>Choanephoraceae</taxon>
        <taxon>Choanephoroideae</taxon>
        <taxon>Choanephora</taxon>
    </lineage>
</organism>
<name>A0A1C7MTF9_9FUNG</name>
<evidence type="ECO:0000313" key="2">
    <source>
        <dbReference type="Proteomes" id="UP000093000"/>
    </source>
</evidence>
<feature type="non-terminal residue" evidence="1">
    <location>
        <position position="1"/>
    </location>
</feature>
<dbReference type="Proteomes" id="UP000093000">
    <property type="component" value="Unassembled WGS sequence"/>
</dbReference>
<gene>
    <name evidence="1" type="ORF">A0J61_11786</name>
</gene>
<dbReference type="InParanoid" id="A0A1C7MTF9"/>
<proteinExistence type="predicted"/>
<accession>A0A1C7MTF9</accession>